<protein>
    <recommendedName>
        <fullName evidence="3 8">DNA repair protein RecO</fullName>
    </recommendedName>
    <alternativeName>
        <fullName evidence="7 8">Recombination protein O</fullName>
    </alternativeName>
</protein>
<evidence type="ECO:0000313" key="11">
    <source>
        <dbReference type="Proteomes" id="UP000009102"/>
    </source>
</evidence>
<dbReference type="InterPro" id="IPR037278">
    <property type="entry name" value="ARFGAP/RecO"/>
</dbReference>
<evidence type="ECO:0000256" key="8">
    <source>
        <dbReference type="HAMAP-Rule" id="MF_00201"/>
    </source>
</evidence>
<organism evidence="10 11">
    <name type="scientific">Halothiobacillus neapolitanus (strain ATCC 23641 / DSM 15147 / CIP 104769 / NCIMB 8539 / c2)</name>
    <name type="common">Thiobacillus neapolitanus</name>
    <dbReference type="NCBI Taxonomy" id="555778"/>
    <lineage>
        <taxon>Bacteria</taxon>
        <taxon>Pseudomonadati</taxon>
        <taxon>Pseudomonadota</taxon>
        <taxon>Gammaproteobacteria</taxon>
        <taxon>Chromatiales</taxon>
        <taxon>Halothiobacillaceae</taxon>
        <taxon>Halothiobacillus</taxon>
    </lineage>
</organism>
<evidence type="ECO:0000256" key="2">
    <source>
        <dbReference type="ARBA" id="ARBA00007452"/>
    </source>
</evidence>
<accession>D0L0J7</accession>
<keyword evidence="6 8" id="KW-0234">DNA repair</keyword>
<dbReference type="SUPFAM" id="SSF57863">
    <property type="entry name" value="ArfGap/RecO-like zinc finger"/>
    <property type="match status" value="1"/>
</dbReference>
<dbReference type="InterPro" id="IPR003717">
    <property type="entry name" value="RecO"/>
</dbReference>
<dbReference type="Gene3D" id="2.40.50.140">
    <property type="entry name" value="Nucleic acid-binding proteins"/>
    <property type="match status" value="1"/>
</dbReference>
<dbReference type="Proteomes" id="UP000009102">
    <property type="component" value="Chromosome"/>
</dbReference>
<dbReference type="RefSeq" id="WP_012824254.1">
    <property type="nucleotide sequence ID" value="NC_013422.1"/>
</dbReference>
<dbReference type="eggNOG" id="COG1381">
    <property type="taxonomic scope" value="Bacteria"/>
</dbReference>
<dbReference type="Gene3D" id="1.20.1440.120">
    <property type="entry name" value="Recombination protein O, C-terminal domain"/>
    <property type="match status" value="1"/>
</dbReference>
<dbReference type="GO" id="GO:0006302">
    <property type="term" value="P:double-strand break repair"/>
    <property type="evidence" value="ECO:0007669"/>
    <property type="project" value="TreeGrafter"/>
</dbReference>
<evidence type="ECO:0000259" key="9">
    <source>
        <dbReference type="Pfam" id="PF11967"/>
    </source>
</evidence>
<dbReference type="SUPFAM" id="SSF50249">
    <property type="entry name" value="Nucleic acid-binding proteins"/>
    <property type="match status" value="1"/>
</dbReference>
<dbReference type="OrthoDB" id="9804792at2"/>
<dbReference type="GO" id="GO:0043590">
    <property type="term" value="C:bacterial nucleoid"/>
    <property type="evidence" value="ECO:0007669"/>
    <property type="project" value="TreeGrafter"/>
</dbReference>
<keyword evidence="11" id="KW-1185">Reference proteome</keyword>
<dbReference type="NCBIfam" id="TIGR00613">
    <property type="entry name" value="reco"/>
    <property type="match status" value="1"/>
</dbReference>
<dbReference type="AlphaFoldDB" id="D0L0J7"/>
<dbReference type="InterPro" id="IPR042242">
    <property type="entry name" value="RecO_C"/>
</dbReference>
<comment type="similarity">
    <text evidence="2 8">Belongs to the RecO family.</text>
</comment>
<dbReference type="PANTHER" id="PTHR33991">
    <property type="entry name" value="DNA REPAIR PROTEIN RECO"/>
    <property type="match status" value="1"/>
</dbReference>
<evidence type="ECO:0000256" key="4">
    <source>
        <dbReference type="ARBA" id="ARBA00022763"/>
    </source>
</evidence>
<dbReference type="Pfam" id="PF02565">
    <property type="entry name" value="RecO_C"/>
    <property type="match status" value="1"/>
</dbReference>
<sequence length="241" mass="27018">MTRAYVLHTRPWRDTSLLVEWFTEDFGRLTTYQRGARNRGKKSPLRPMAFQCLHMMLVGRGDMKTATQIESAGRAHLLQGQSLAVGFYLNELLMRALHRQEPAPVLFDIYARHLAELAGPSVDFGTVVRGFERDLLAELGVGIDWQSTADTQEPIDQQAQYWLAPEEGILQHRGRGYPVAGNILKAIADNQTLADAGDRRQARNLLQSLLAPHVGSAPFNSRALWRTQPQSGQSEQILSTE</sequence>
<gene>
    <name evidence="8" type="primary">recO</name>
    <name evidence="10" type="ordered locus">Hneap_1386</name>
</gene>
<evidence type="ECO:0000256" key="6">
    <source>
        <dbReference type="ARBA" id="ARBA00023204"/>
    </source>
</evidence>
<proteinExistence type="inferred from homology"/>
<feature type="domain" description="DNA replication/recombination mediator RecO N-terminal" evidence="9">
    <location>
        <begin position="2"/>
        <end position="71"/>
    </location>
</feature>
<dbReference type="KEGG" id="hna:Hneap_1386"/>
<keyword evidence="5 8" id="KW-0233">DNA recombination</keyword>
<evidence type="ECO:0000256" key="3">
    <source>
        <dbReference type="ARBA" id="ARBA00021310"/>
    </source>
</evidence>
<dbReference type="GO" id="GO:0006310">
    <property type="term" value="P:DNA recombination"/>
    <property type="evidence" value="ECO:0007669"/>
    <property type="project" value="UniProtKB-UniRule"/>
</dbReference>
<evidence type="ECO:0000256" key="7">
    <source>
        <dbReference type="ARBA" id="ARBA00033409"/>
    </source>
</evidence>
<evidence type="ECO:0000313" key="10">
    <source>
        <dbReference type="EMBL" id="ACX96220.1"/>
    </source>
</evidence>
<dbReference type="EMBL" id="CP001801">
    <property type="protein sequence ID" value="ACX96220.1"/>
    <property type="molecule type" value="Genomic_DNA"/>
</dbReference>
<comment type="function">
    <text evidence="1 8">Involved in DNA repair and RecF pathway recombination.</text>
</comment>
<evidence type="ECO:0000256" key="5">
    <source>
        <dbReference type="ARBA" id="ARBA00023172"/>
    </source>
</evidence>
<keyword evidence="4 8" id="KW-0227">DNA damage</keyword>
<dbReference type="STRING" id="555778.Hneap_1386"/>
<dbReference type="InterPro" id="IPR022572">
    <property type="entry name" value="DNA_rep/recomb_RecO_N"/>
</dbReference>
<dbReference type="PANTHER" id="PTHR33991:SF1">
    <property type="entry name" value="DNA REPAIR PROTEIN RECO"/>
    <property type="match status" value="1"/>
</dbReference>
<evidence type="ECO:0000256" key="1">
    <source>
        <dbReference type="ARBA" id="ARBA00003065"/>
    </source>
</evidence>
<name>D0L0J7_HALNC</name>
<dbReference type="HAMAP" id="MF_00201">
    <property type="entry name" value="RecO"/>
    <property type="match status" value="1"/>
</dbReference>
<dbReference type="Pfam" id="PF11967">
    <property type="entry name" value="RecO_N"/>
    <property type="match status" value="1"/>
</dbReference>
<dbReference type="HOGENOM" id="CLU_066645_1_0_6"/>
<dbReference type="InterPro" id="IPR012340">
    <property type="entry name" value="NA-bd_OB-fold"/>
</dbReference>
<reference evidence="10 11" key="1">
    <citation type="submission" date="2009-10" db="EMBL/GenBank/DDBJ databases">
        <title>Complete sequence of Halothiobacillus neapolitanus c2.</title>
        <authorList>
            <consortium name="US DOE Joint Genome Institute"/>
            <person name="Lucas S."/>
            <person name="Copeland A."/>
            <person name="Lapidus A."/>
            <person name="Glavina del Rio T."/>
            <person name="Tice H."/>
            <person name="Bruce D."/>
            <person name="Goodwin L."/>
            <person name="Pitluck S."/>
            <person name="Davenport K."/>
            <person name="Brettin T."/>
            <person name="Detter J.C."/>
            <person name="Han C."/>
            <person name="Tapia R."/>
            <person name="Larimer F."/>
            <person name="Land M."/>
            <person name="Hauser L."/>
            <person name="Kyrpides N."/>
            <person name="Mikhailova N."/>
            <person name="Kerfeld C."/>
            <person name="Cannon G."/>
            <person name="Heinhort S."/>
        </authorList>
    </citation>
    <scope>NUCLEOTIDE SEQUENCE [LARGE SCALE GENOMIC DNA]</scope>
    <source>
        <strain evidence="11">ATCC 23641 / c2</strain>
    </source>
</reference>